<sequence length="152" mass="17071">MSLHAHDYEAAHERRTKSTNMYCTYSTVDRMFVQASRMTFAPLTRKKRKSTRDDRRRSLGYKSMQIVCRTRASSCRGQSFRFPSSVTRPVASLISAAALETLCMFERSHAESQVAFQGDSKRLPEKSATQPTPPFNSLSATDALPSCHAISV</sequence>
<gene>
    <name evidence="2" type="ORF">UTRI_06153</name>
</gene>
<organism evidence="2 3">
    <name type="scientific">Ustilago trichophora</name>
    <dbReference type="NCBI Taxonomy" id="86804"/>
    <lineage>
        <taxon>Eukaryota</taxon>
        <taxon>Fungi</taxon>
        <taxon>Dikarya</taxon>
        <taxon>Basidiomycota</taxon>
        <taxon>Ustilaginomycotina</taxon>
        <taxon>Ustilaginomycetes</taxon>
        <taxon>Ustilaginales</taxon>
        <taxon>Ustilaginaceae</taxon>
        <taxon>Ustilago</taxon>
    </lineage>
</organism>
<protein>
    <submittedName>
        <fullName evidence="2">Uncharacterized protein</fullName>
    </submittedName>
</protein>
<keyword evidence="3" id="KW-1185">Reference proteome</keyword>
<reference evidence="2 3" key="1">
    <citation type="submission" date="2018-03" db="EMBL/GenBank/DDBJ databases">
        <authorList>
            <person name="Guldener U."/>
        </authorList>
    </citation>
    <scope>NUCLEOTIDE SEQUENCE [LARGE SCALE GENOMIC DNA]</scope>
    <source>
        <strain evidence="2 3">NBRC100155</strain>
    </source>
</reference>
<evidence type="ECO:0000313" key="3">
    <source>
        <dbReference type="Proteomes" id="UP000324022"/>
    </source>
</evidence>
<evidence type="ECO:0000313" key="2">
    <source>
        <dbReference type="EMBL" id="SPO29204.1"/>
    </source>
</evidence>
<name>A0A5C3EEW8_9BASI</name>
<feature type="region of interest" description="Disordered" evidence="1">
    <location>
        <begin position="116"/>
        <end position="140"/>
    </location>
</feature>
<proteinExistence type="predicted"/>
<dbReference type="EMBL" id="OOIN01000027">
    <property type="protein sequence ID" value="SPO29204.1"/>
    <property type="molecule type" value="Genomic_DNA"/>
</dbReference>
<dbReference type="AlphaFoldDB" id="A0A5C3EEW8"/>
<accession>A0A5C3EEW8</accession>
<feature type="compositionally biased region" description="Polar residues" evidence="1">
    <location>
        <begin position="127"/>
        <end position="140"/>
    </location>
</feature>
<evidence type="ECO:0000256" key="1">
    <source>
        <dbReference type="SAM" id="MobiDB-lite"/>
    </source>
</evidence>
<dbReference type="Proteomes" id="UP000324022">
    <property type="component" value="Unassembled WGS sequence"/>
</dbReference>